<protein>
    <submittedName>
        <fullName evidence="5">IS21-like element helper ATPase IstB</fullName>
    </submittedName>
</protein>
<keyword evidence="5" id="KW-0614">Plasmid</keyword>
<dbReference type="PANTHER" id="PTHR30050">
    <property type="entry name" value="CHROMOSOMAL REPLICATION INITIATOR PROTEIN DNAA"/>
    <property type="match status" value="1"/>
</dbReference>
<dbReference type="SMART" id="SM00382">
    <property type="entry name" value="AAA"/>
    <property type="match status" value="1"/>
</dbReference>
<accession>A0ABY3R143</accession>
<geneLocation type="plasmid" evidence="5 6">
    <name>pCC829_2</name>
</geneLocation>
<comment type="similarity">
    <text evidence="1">Belongs to the IS21/IS1162 putative ATP-binding protein family.</text>
</comment>
<dbReference type="InterPro" id="IPR003593">
    <property type="entry name" value="AAA+_ATPase"/>
</dbReference>
<dbReference type="SUPFAM" id="SSF52540">
    <property type="entry name" value="P-loop containing nucleoside triphosphate hydrolases"/>
    <property type="match status" value="1"/>
</dbReference>
<evidence type="ECO:0000313" key="5">
    <source>
        <dbReference type="EMBL" id="UFW91997.1"/>
    </source>
</evidence>
<evidence type="ECO:0000259" key="4">
    <source>
        <dbReference type="SMART" id="SM00382"/>
    </source>
</evidence>
<evidence type="ECO:0000256" key="3">
    <source>
        <dbReference type="ARBA" id="ARBA00022840"/>
    </source>
</evidence>
<organism evidence="5 6">
    <name type="scientific">Bradyrhizobium barranii</name>
    <dbReference type="NCBI Taxonomy" id="2992140"/>
    <lineage>
        <taxon>Bacteria</taxon>
        <taxon>Pseudomonadati</taxon>
        <taxon>Pseudomonadota</taxon>
        <taxon>Alphaproteobacteria</taxon>
        <taxon>Hyphomicrobiales</taxon>
        <taxon>Nitrobacteraceae</taxon>
        <taxon>Bradyrhizobium</taxon>
    </lineage>
</organism>
<keyword evidence="3" id="KW-0067">ATP-binding</keyword>
<dbReference type="EMBL" id="CP088102">
    <property type="protein sequence ID" value="UFW91997.1"/>
    <property type="molecule type" value="Genomic_DNA"/>
</dbReference>
<dbReference type="NCBIfam" id="NF038214">
    <property type="entry name" value="IS21_help_AAA"/>
    <property type="match status" value="1"/>
</dbReference>
<dbReference type="RefSeq" id="WP_219685535.1">
    <property type="nucleotide sequence ID" value="NZ_CP088102.1"/>
</dbReference>
<keyword evidence="2" id="KW-0547">Nucleotide-binding</keyword>
<dbReference type="InterPro" id="IPR047661">
    <property type="entry name" value="IstB"/>
</dbReference>
<dbReference type="Proteomes" id="UP001430990">
    <property type="component" value="Plasmid pCC829_2"/>
</dbReference>
<gene>
    <name evidence="5" type="primary">istB</name>
    <name evidence="5" type="ORF">BjapCC829_49495</name>
</gene>
<name>A0ABY3R143_9BRAD</name>
<dbReference type="PIRSF" id="PIRSF003073">
    <property type="entry name" value="DNAC_TnpB_IstB"/>
    <property type="match status" value="1"/>
</dbReference>
<dbReference type="InterPro" id="IPR028350">
    <property type="entry name" value="DNAC/IstB-like"/>
</dbReference>
<dbReference type="Pfam" id="PF01695">
    <property type="entry name" value="IstB_IS21"/>
    <property type="match status" value="1"/>
</dbReference>
<reference evidence="5" key="1">
    <citation type="submission" date="2021-11" db="EMBL/GenBank/DDBJ databases">
        <title>Australian commercial rhizobial inoculants.</title>
        <authorList>
            <person name="Kohlmeier M.G."/>
            <person name="O'Hara G.W."/>
            <person name="Colombi E."/>
            <person name="Ramsay J.P."/>
            <person name="Terpolilli J."/>
        </authorList>
    </citation>
    <scope>NUCLEOTIDE SEQUENCE</scope>
    <source>
        <strain evidence="5">CC829</strain>
        <plasmid evidence="5">pCC829_2</plasmid>
    </source>
</reference>
<dbReference type="InterPro" id="IPR002611">
    <property type="entry name" value="IstB_ATP-bd"/>
</dbReference>
<sequence>MLIHPTVDRLRALGLAGMADTFVELQNNPEAAEMPHADWLGLLVDREVTARDNRRLTRRLSSAKLRQAAAVENVDYRTARGLDRSLFQTLATCQWIREANHLVIVGPTGTGKSWLACALGNKACRDGFSVLYKRAPRLFADLAQARGEGRLARLIAALERVNLLILDDWGPEPLTADQRRDLLEIVDDRYDKGSLLITSQVPVSQWHDVIADPTLGDAILDRIIHNAHRIELKGDSLRRQAGEKKKP</sequence>
<dbReference type="GeneID" id="66483455"/>
<dbReference type="PANTHER" id="PTHR30050:SF4">
    <property type="entry name" value="ATP-BINDING PROTEIN RV3427C IN INSERTION SEQUENCE-RELATED"/>
    <property type="match status" value="1"/>
</dbReference>
<evidence type="ECO:0000256" key="2">
    <source>
        <dbReference type="ARBA" id="ARBA00022741"/>
    </source>
</evidence>
<dbReference type="InterPro" id="IPR027417">
    <property type="entry name" value="P-loop_NTPase"/>
</dbReference>
<feature type="domain" description="AAA+ ATPase" evidence="4">
    <location>
        <begin position="98"/>
        <end position="231"/>
    </location>
</feature>
<dbReference type="Gene3D" id="3.40.50.300">
    <property type="entry name" value="P-loop containing nucleotide triphosphate hydrolases"/>
    <property type="match status" value="1"/>
</dbReference>
<proteinExistence type="inferred from homology"/>
<evidence type="ECO:0000256" key="1">
    <source>
        <dbReference type="ARBA" id="ARBA00008059"/>
    </source>
</evidence>
<dbReference type="CDD" id="cd00009">
    <property type="entry name" value="AAA"/>
    <property type="match status" value="1"/>
</dbReference>
<evidence type="ECO:0000313" key="6">
    <source>
        <dbReference type="Proteomes" id="UP001430990"/>
    </source>
</evidence>
<keyword evidence="6" id="KW-1185">Reference proteome</keyword>